<evidence type="ECO:0000313" key="6">
    <source>
        <dbReference type="EMBL" id="KAL1304911.1"/>
    </source>
</evidence>
<feature type="compositionally biased region" description="Polar residues" evidence="5">
    <location>
        <begin position="629"/>
        <end position="639"/>
    </location>
</feature>
<evidence type="ECO:0000256" key="3">
    <source>
        <dbReference type="ARBA" id="ARBA00022963"/>
    </source>
</evidence>
<proteinExistence type="predicted"/>
<accession>A0ABR3PGP7</accession>
<keyword evidence="2" id="KW-0378">Hydrolase</keyword>
<keyword evidence="4" id="KW-0443">Lipid metabolism</keyword>
<gene>
    <name evidence="6" type="ORF">AAFC00_003827</name>
</gene>
<keyword evidence="3" id="KW-0442">Lipid degradation</keyword>
<evidence type="ECO:0000256" key="5">
    <source>
        <dbReference type="SAM" id="MobiDB-lite"/>
    </source>
</evidence>
<dbReference type="PANTHER" id="PTHR10272">
    <property type="entry name" value="PLATELET-ACTIVATING FACTOR ACETYLHYDROLASE"/>
    <property type="match status" value="1"/>
</dbReference>
<dbReference type="GeneID" id="95977527"/>
<dbReference type="RefSeq" id="XP_069201185.1">
    <property type="nucleotide sequence ID" value="XM_069343357.1"/>
</dbReference>
<dbReference type="Proteomes" id="UP001562354">
    <property type="component" value="Unassembled WGS sequence"/>
</dbReference>
<feature type="region of interest" description="Disordered" evidence="5">
    <location>
        <begin position="1"/>
        <end position="38"/>
    </location>
</feature>
<keyword evidence="7" id="KW-1185">Reference proteome</keyword>
<feature type="compositionally biased region" description="Basic residues" evidence="5">
    <location>
        <begin position="27"/>
        <end position="37"/>
    </location>
</feature>
<dbReference type="Pfam" id="PF03403">
    <property type="entry name" value="PAF-AH_p_II"/>
    <property type="match status" value="1"/>
</dbReference>
<sequence>MVVPWISGAKKEQGGVPSGQRTSKVPNAKKPKIRPPRGLRDTIAFPVRSLPNYSGPYHVGTMEIEVAVREPRTFSHIKRHGEHPLQLKTVLFTMYYPASPPDSDTKVSRQLWLGRPRLRMAQGYSHFAKLGNLGMPMFIPTIFTKLPAWRNAPLSDRLPPNSKPSAGPETHKDDPPPKFPLMIFSHGLGGTDTCYSSVCGEFASYGFVVVALEHRDGSGPRTYVNQPFNQEIKLDENLDYEKNPHQNLKKKRKEGLKTKYDIVVIANTTKDNPWDTAPNNEKGVDHELRSAQIDLRLAEIEEAYEILRTINSGKGADVATKNLRRKNYMASSSRGLDGVDWTQWKDRVQMNNAVAAGHSFGAATVTDILRHRKRFEWVAQGIIYDIWGEGTRPPSEMDDRIQSPVLAINSEAFTYWSKNYKLVESLIDEASPYPSWLMTVRGTVHVNQSDFSLLYPHVCSAALKMTANPERAIDVNVNASLEFLKMVMPGLPDRMIEAFPQEGILTEEEAPLELIPTAEKHMPDEKWIAGRLSIPHEFWWRITPGFARKMAKARVRQEGGTLGEEVWLHKRPDDETIKEFTLKVRREAGAECGGCGKESCSSCQPQKASAKNDDWTGENADGSKEGTYEPQSVPENKDK</sequence>
<evidence type="ECO:0000256" key="1">
    <source>
        <dbReference type="ARBA" id="ARBA00013201"/>
    </source>
</evidence>
<feature type="region of interest" description="Disordered" evidence="5">
    <location>
        <begin position="154"/>
        <end position="177"/>
    </location>
</feature>
<dbReference type="Gene3D" id="3.40.50.1820">
    <property type="entry name" value="alpha/beta hydrolase"/>
    <property type="match status" value="1"/>
</dbReference>
<name>A0ABR3PGP7_9PEZI</name>
<dbReference type="PANTHER" id="PTHR10272:SF0">
    <property type="entry name" value="PLATELET-ACTIVATING FACTOR ACETYLHYDROLASE"/>
    <property type="match status" value="1"/>
</dbReference>
<protein>
    <recommendedName>
        <fullName evidence="1">1-alkyl-2-acetylglycerophosphocholine esterase</fullName>
        <ecNumber evidence="1">3.1.1.47</ecNumber>
    </recommendedName>
</protein>
<feature type="region of interest" description="Disordered" evidence="5">
    <location>
        <begin position="593"/>
        <end position="639"/>
    </location>
</feature>
<evidence type="ECO:0000256" key="2">
    <source>
        <dbReference type="ARBA" id="ARBA00022801"/>
    </source>
</evidence>
<comment type="caution">
    <text evidence="6">The sequence shown here is derived from an EMBL/GenBank/DDBJ whole genome shotgun (WGS) entry which is preliminary data.</text>
</comment>
<reference evidence="6 7" key="1">
    <citation type="submission" date="2024-07" db="EMBL/GenBank/DDBJ databases">
        <title>Draft sequence of the Neodothiora populina.</title>
        <authorList>
            <person name="Drown D.D."/>
            <person name="Schuette U.S."/>
            <person name="Buechlein A.B."/>
            <person name="Rusch D.R."/>
            <person name="Winton L.W."/>
            <person name="Adams G.A."/>
        </authorList>
    </citation>
    <scope>NUCLEOTIDE SEQUENCE [LARGE SCALE GENOMIC DNA]</scope>
    <source>
        <strain evidence="6 7">CPC 39397</strain>
    </source>
</reference>
<dbReference type="InterPro" id="IPR029058">
    <property type="entry name" value="AB_hydrolase_fold"/>
</dbReference>
<organism evidence="6 7">
    <name type="scientific">Neodothiora populina</name>
    <dbReference type="NCBI Taxonomy" id="2781224"/>
    <lineage>
        <taxon>Eukaryota</taxon>
        <taxon>Fungi</taxon>
        <taxon>Dikarya</taxon>
        <taxon>Ascomycota</taxon>
        <taxon>Pezizomycotina</taxon>
        <taxon>Dothideomycetes</taxon>
        <taxon>Dothideomycetidae</taxon>
        <taxon>Dothideales</taxon>
        <taxon>Dothioraceae</taxon>
        <taxon>Neodothiora</taxon>
    </lineage>
</organism>
<dbReference type="EMBL" id="JBFMKM010000008">
    <property type="protein sequence ID" value="KAL1304911.1"/>
    <property type="molecule type" value="Genomic_DNA"/>
</dbReference>
<evidence type="ECO:0000256" key="4">
    <source>
        <dbReference type="ARBA" id="ARBA00023098"/>
    </source>
</evidence>
<dbReference type="SUPFAM" id="SSF53474">
    <property type="entry name" value="alpha/beta-Hydrolases"/>
    <property type="match status" value="1"/>
</dbReference>
<dbReference type="EC" id="3.1.1.47" evidence="1"/>
<evidence type="ECO:0000313" key="7">
    <source>
        <dbReference type="Proteomes" id="UP001562354"/>
    </source>
</evidence>